<dbReference type="InterPro" id="IPR050815">
    <property type="entry name" value="TF_fung"/>
</dbReference>
<dbReference type="Pfam" id="PF00172">
    <property type="entry name" value="Zn_clus"/>
    <property type="match status" value="1"/>
</dbReference>
<evidence type="ECO:0000256" key="2">
    <source>
        <dbReference type="ARBA" id="ARBA00022723"/>
    </source>
</evidence>
<evidence type="ECO:0000313" key="7">
    <source>
        <dbReference type="EMBL" id="KZF24799.1"/>
    </source>
</evidence>
<reference evidence="7 8" key="1">
    <citation type="journal article" date="2016" name="Fungal Biol.">
        <title>The genome of Xylona heveae provides a window into fungal endophytism.</title>
        <authorList>
            <person name="Gazis R."/>
            <person name="Kuo A."/>
            <person name="Riley R."/>
            <person name="LaButti K."/>
            <person name="Lipzen A."/>
            <person name="Lin J."/>
            <person name="Amirebrahimi M."/>
            <person name="Hesse C.N."/>
            <person name="Spatafora J.W."/>
            <person name="Henrissat B."/>
            <person name="Hainaut M."/>
            <person name="Grigoriev I.V."/>
            <person name="Hibbett D.S."/>
        </authorList>
    </citation>
    <scope>NUCLEOTIDE SEQUENCE [LARGE SCALE GENOMIC DNA]</scope>
    <source>
        <strain evidence="7 8">TC161</strain>
    </source>
</reference>
<dbReference type="Proteomes" id="UP000076632">
    <property type="component" value="Unassembled WGS sequence"/>
</dbReference>
<dbReference type="OrthoDB" id="4356994at2759"/>
<dbReference type="STRING" id="1328760.A0A165IEX9"/>
<evidence type="ECO:0000256" key="4">
    <source>
        <dbReference type="ARBA" id="ARBA00023163"/>
    </source>
</evidence>
<organism evidence="7 8">
    <name type="scientific">Xylona heveae (strain CBS 132557 / TC161)</name>
    <dbReference type="NCBI Taxonomy" id="1328760"/>
    <lineage>
        <taxon>Eukaryota</taxon>
        <taxon>Fungi</taxon>
        <taxon>Dikarya</taxon>
        <taxon>Ascomycota</taxon>
        <taxon>Pezizomycotina</taxon>
        <taxon>Xylonomycetes</taxon>
        <taxon>Xylonales</taxon>
        <taxon>Xylonaceae</taxon>
        <taxon>Xylona</taxon>
    </lineage>
</organism>
<comment type="subcellular location">
    <subcellularLocation>
        <location evidence="1">Nucleus</location>
    </subcellularLocation>
</comment>
<dbReference type="InterPro" id="IPR001138">
    <property type="entry name" value="Zn2Cys6_DnaBD"/>
</dbReference>
<keyword evidence="2" id="KW-0479">Metal-binding</keyword>
<dbReference type="GO" id="GO:0000981">
    <property type="term" value="F:DNA-binding transcription factor activity, RNA polymerase II-specific"/>
    <property type="evidence" value="ECO:0007669"/>
    <property type="project" value="InterPro"/>
</dbReference>
<dbReference type="AlphaFoldDB" id="A0A165IEX9"/>
<dbReference type="RefSeq" id="XP_018190354.1">
    <property type="nucleotide sequence ID" value="XM_018330484.1"/>
</dbReference>
<dbReference type="PROSITE" id="PS00463">
    <property type="entry name" value="ZN2_CY6_FUNGAL_1"/>
    <property type="match status" value="1"/>
</dbReference>
<dbReference type="SMART" id="SM00066">
    <property type="entry name" value="GAL4"/>
    <property type="match status" value="1"/>
</dbReference>
<evidence type="ECO:0000313" key="8">
    <source>
        <dbReference type="Proteomes" id="UP000076632"/>
    </source>
</evidence>
<dbReference type="CDD" id="cd12148">
    <property type="entry name" value="fungal_TF_MHR"/>
    <property type="match status" value="1"/>
</dbReference>
<dbReference type="PANTHER" id="PTHR47338:SF10">
    <property type="entry name" value="TRANSCRIPTION FACTOR DOMAIN-CONTAINING PROTEIN-RELATED"/>
    <property type="match status" value="1"/>
</dbReference>
<dbReference type="GeneID" id="28895621"/>
<dbReference type="SUPFAM" id="SSF57701">
    <property type="entry name" value="Zn2/Cys6 DNA-binding domain"/>
    <property type="match status" value="1"/>
</dbReference>
<evidence type="ECO:0000256" key="1">
    <source>
        <dbReference type="ARBA" id="ARBA00004123"/>
    </source>
</evidence>
<keyword evidence="3" id="KW-0805">Transcription regulation</keyword>
<protein>
    <recommendedName>
        <fullName evidence="6">Zn(2)-C6 fungal-type domain-containing protein</fullName>
    </recommendedName>
</protein>
<accession>A0A165IEX9</accession>
<dbReference type="GO" id="GO:0008270">
    <property type="term" value="F:zinc ion binding"/>
    <property type="evidence" value="ECO:0007669"/>
    <property type="project" value="InterPro"/>
</dbReference>
<keyword evidence="5" id="KW-0539">Nucleus</keyword>
<dbReference type="InterPro" id="IPR036864">
    <property type="entry name" value="Zn2-C6_fun-type_DNA-bd_sf"/>
</dbReference>
<name>A0A165IEX9_XYLHT</name>
<gene>
    <name evidence="7" type="ORF">L228DRAFT_228906</name>
</gene>
<keyword evidence="8" id="KW-1185">Reference proteome</keyword>
<dbReference type="InParanoid" id="A0A165IEX9"/>
<dbReference type="CDD" id="cd00067">
    <property type="entry name" value="GAL4"/>
    <property type="match status" value="1"/>
</dbReference>
<keyword evidence="4" id="KW-0804">Transcription</keyword>
<dbReference type="PRINTS" id="PR00755">
    <property type="entry name" value="AFLATOXINBRP"/>
</dbReference>
<proteinExistence type="predicted"/>
<evidence type="ECO:0000256" key="3">
    <source>
        <dbReference type="ARBA" id="ARBA00023015"/>
    </source>
</evidence>
<dbReference type="PANTHER" id="PTHR47338">
    <property type="entry name" value="ZN(II)2CYS6 TRANSCRIPTION FACTOR (EUROFUNG)-RELATED"/>
    <property type="match status" value="1"/>
</dbReference>
<dbReference type="Gene3D" id="4.10.240.10">
    <property type="entry name" value="Zn(2)-C6 fungal-type DNA-binding domain"/>
    <property type="match status" value="1"/>
</dbReference>
<dbReference type="OMA" id="HLEMAET"/>
<dbReference type="EMBL" id="KV407456">
    <property type="protein sequence ID" value="KZF24799.1"/>
    <property type="molecule type" value="Genomic_DNA"/>
</dbReference>
<evidence type="ECO:0000259" key="6">
    <source>
        <dbReference type="PROSITE" id="PS50048"/>
    </source>
</evidence>
<feature type="domain" description="Zn(2)-C6 fungal-type" evidence="6">
    <location>
        <begin position="40"/>
        <end position="70"/>
    </location>
</feature>
<dbReference type="GO" id="GO:0005634">
    <property type="term" value="C:nucleus"/>
    <property type="evidence" value="ECO:0007669"/>
    <property type="project" value="UniProtKB-SubCell"/>
</dbReference>
<evidence type="ECO:0000256" key="5">
    <source>
        <dbReference type="ARBA" id="ARBA00023242"/>
    </source>
</evidence>
<dbReference type="PROSITE" id="PS50048">
    <property type="entry name" value="ZN2_CY6_FUNGAL_2"/>
    <property type="match status" value="1"/>
</dbReference>
<sequence length="662" mass="73545">MAEPNARGPFSLTHAVNLESSSTQQGPQIELHPSQLKRTTCDHCRERKVRCDREKPECGRCKRTGHRCTYPSTSSEASRINSALQNLHARLIQAESRLQEQDVPLRSSEVFISDAHSESTGGIHSTPTQINNVDMVGSAALGVESWEPSIDFSISDDFLEIGELPEYHDLHYDFPALHRSESGRPSPLPVATWIPDSLLEDHKPVHNSYAGINNTTSQISPATMKQLVQAYFDIVQKHLLLIDQSRFLQTTFPSKLHQCQGLKYAVAMSGAGASSDMVNLEQHCYTIARQHLELAETQIDNSSFMNLETAQMLVLIARFEFTRFNSQRALITMARLMQLVSLLEYDCLDNGNCQRGQNSITSSLPLSDPSFARLQEMQYTFWISFTMHCHAVDICAKCNPMEIDLIRTALPSNSSGPAGDEKTLTTDVASHVNINQLEPFSLFILAMNLVATTESHRRLTAANVARTGAPDYNFCLAHERIETKINAILSALSSSALLTGPSMELHAPTLIITLGARIILYQAAICNVQKAQFLGPVAGESQKMMVSTANAMCDVLLQTDMLNPNKVSMYREMSLFIMQPLSLAAETELNALQQSAQGDGLNVYNTNREIRHCLETICGAMEALSYSTSQYESCTTKCRAFLESTQFESRFNKEFGNQRPSN</sequence>